<dbReference type="AlphaFoldDB" id="A0ABD0Q9I2"/>
<sequence length="57" mass="6323">IGWGQIAGVLADGQRDVHQHEHSQCHDSCYRPWHPAAQTHPSPHSQSRRGGLPQLHG</sequence>
<evidence type="ECO:0000313" key="2">
    <source>
        <dbReference type="EMBL" id="KAL0182511.1"/>
    </source>
</evidence>
<evidence type="ECO:0000256" key="1">
    <source>
        <dbReference type="SAM" id="MobiDB-lite"/>
    </source>
</evidence>
<name>A0ABD0Q9I2_CIRMR</name>
<gene>
    <name evidence="2" type="ORF">M9458_021886</name>
</gene>
<dbReference type="EMBL" id="JAMKFB020000010">
    <property type="protein sequence ID" value="KAL0182511.1"/>
    <property type="molecule type" value="Genomic_DNA"/>
</dbReference>
<feature type="region of interest" description="Disordered" evidence="1">
    <location>
        <begin position="14"/>
        <end position="57"/>
    </location>
</feature>
<evidence type="ECO:0000313" key="3">
    <source>
        <dbReference type="Proteomes" id="UP001529510"/>
    </source>
</evidence>
<protein>
    <submittedName>
        <fullName evidence="2">Uncharacterized protein</fullName>
    </submittedName>
</protein>
<feature type="non-terminal residue" evidence="2">
    <location>
        <position position="57"/>
    </location>
</feature>
<feature type="compositionally biased region" description="Basic and acidic residues" evidence="1">
    <location>
        <begin position="14"/>
        <end position="29"/>
    </location>
</feature>
<organism evidence="2 3">
    <name type="scientific">Cirrhinus mrigala</name>
    <name type="common">Mrigala</name>
    <dbReference type="NCBI Taxonomy" id="683832"/>
    <lineage>
        <taxon>Eukaryota</taxon>
        <taxon>Metazoa</taxon>
        <taxon>Chordata</taxon>
        <taxon>Craniata</taxon>
        <taxon>Vertebrata</taxon>
        <taxon>Euteleostomi</taxon>
        <taxon>Actinopterygii</taxon>
        <taxon>Neopterygii</taxon>
        <taxon>Teleostei</taxon>
        <taxon>Ostariophysi</taxon>
        <taxon>Cypriniformes</taxon>
        <taxon>Cyprinidae</taxon>
        <taxon>Labeoninae</taxon>
        <taxon>Labeonini</taxon>
        <taxon>Cirrhinus</taxon>
    </lineage>
</organism>
<reference evidence="2 3" key="1">
    <citation type="submission" date="2024-05" db="EMBL/GenBank/DDBJ databases">
        <title>Genome sequencing and assembly of Indian major carp, Cirrhinus mrigala (Hamilton, 1822).</title>
        <authorList>
            <person name="Mohindra V."/>
            <person name="Chowdhury L.M."/>
            <person name="Lal K."/>
            <person name="Jena J.K."/>
        </authorList>
    </citation>
    <scope>NUCLEOTIDE SEQUENCE [LARGE SCALE GENOMIC DNA]</scope>
    <source>
        <strain evidence="2">CM1030</strain>
        <tissue evidence="2">Blood</tissue>
    </source>
</reference>
<comment type="caution">
    <text evidence="2">The sequence shown here is derived from an EMBL/GenBank/DDBJ whole genome shotgun (WGS) entry which is preliminary data.</text>
</comment>
<accession>A0ABD0Q9I2</accession>
<feature type="non-terminal residue" evidence="2">
    <location>
        <position position="1"/>
    </location>
</feature>
<proteinExistence type="predicted"/>
<dbReference type="Proteomes" id="UP001529510">
    <property type="component" value="Unassembled WGS sequence"/>
</dbReference>
<keyword evidence="3" id="KW-1185">Reference proteome</keyword>